<gene>
    <name evidence="1" type="ORF">BaRGS_00005007</name>
</gene>
<dbReference type="EMBL" id="JACVVK020000018">
    <property type="protein sequence ID" value="KAK7503884.1"/>
    <property type="molecule type" value="Genomic_DNA"/>
</dbReference>
<dbReference type="AlphaFoldDB" id="A0ABD0LW71"/>
<dbReference type="Proteomes" id="UP001519460">
    <property type="component" value="Unassembled WGS sequence"/>
</dbReference>
<evidence type="ECO:0000313" key="2">
    <source>
        <dbReference type="Proteomes" id="UP001519460"/>
    </source>
</evidence>
<name>A0ABD0LW71_9CAEN</name>
<keyword evidence="2" id="KW-1185">Reference proteome</keyword>
<reference evidence="1 2" key="1">
    <citation type="journal article" date="2023" name="Sci. Data">
        <title>Genome assembly of the Korean intertidal mud-creeper Batillaria attramentaria.</title>
        <authorList>
            <person name="Patra A.K."/>
            <person name="Ho P.T."/>
            <person name="Jun S."/>
            <person name="Lee S.J."/>
            <person name="Kim Y."/>
            <person name="Won Y.J."/>
        </authorList>
    </citation>
    <scope>NUCLEOTIDE SEQUENCE [LARGE SCALE GENOMIC DNA]</scope>
    <source>
        <strain evidence="1">Wonlab-2016</strain>
    </source>
</reference>
<organism evidence="1 2">
    <name type="scientific">Batillaria attramentaria</name>
    <dbReference type="NCBI Taxonomy" id="370345"/>
    <lineage>
        <taxon>Eukaryota</taxon>
        <taxon>Metazoa</taxon>
        <taxon>Spiralia</taxon>
        <taxon>Lophotrochozoa</taxon>
        <taxon>Mollusca</taxon>
        <taxon>Gastropoda</taxon>
        <taxon>Caenogastropoda</taxon>
        <taxon>Sorbeoconcha</taxon>
        <taxon>Cerithioidea</taxon>
        <taxon>Batillariidae</taxon>
        <taxon>Batillaria</taxon>
    </lineage>
</organism>
<sequence length="71" mass="7810">MAVTAPRLVGLLVGTGEVTSCRGGEYKPHWLWKCLQKLPPFAGLPVARFQLQPGRGVAIFPLADTHQWRAN</sequence>
<evidence type="ECO:0000313" key="1">
    <source>
        <dbReference type="EMBL" id="KAK7503884.1"/>
    </source>
</evidence>
<proteinExistence type="predicted"/>
<comment type="caution">
    <text evidence="1">The sequence shown here is derived from an EMBL/GenBank/DDBJ whole genome shotgun (WGS) entry which is preliminary data.</text>
</comment>
<protein>
    <submittedName>
        <fullName evidence="1">Uncharacterized protein</fullName>
    </submittedName>
</protein>
<accession>A0ABD0LW71</accession>